<comment type="caution">
    <text evidence="1">The sequence shown here is derived from an EMBL/GenBank/DDBJ whole genome shotgun (WGS) entry which is preliminary data.</text>
</comment>
<dbReference type="InterPro" id="IPR022303">
    <property type="entry name" value="Conjug_Trfer_ATPase"/>
</dbReference>
<protein>
    <submittedName>
        <fullName evidence="1">Conjugative transfer ATPase</fullName>
    </submittedName>
</protein>
<sequence length="886" mass="100707">MSERRGLTEQALNTSYRKGPSFVDWLPWVEFLPESQTLLLEDGRSAGAVFELQPVDTEGRSTAFLEQVRDTVTDALQDAFDEHERAPWVVQFFCQDEDDSEAWLETLAAYASPEIRDSAFTREWLIQMTNHMANLTRDEGMFLDNTVTRTRWRATWRRTRMVVYRWLPAISSDEPSPEETLNNICERLTAGLKAAGISAVRQNEQAIHRWLVRWFNPSPPVEDKKTFWRQLDLSQDQSLPVITDFAERLLTSEPRSDAENGVWWLDNRPHKVVVVDRLRKAPPPGLLTGETTRGDGINALFDLLPAGSLMNLTVVIYPQDKLEQHISHLSERAIGDNTDSEYTRRDCHEVRSYLKDGHKLYRSTLAFYLHAPDTDTLFRQQRQLHSLLLNAGLVPVQEKHEVAPLSHWLRWLPMCFDPLRDTRGLYTRLNFVQHIAGLLPVYGRETGTGHPGICYFNRGGAPLCFDPLNKLDRSQNGHLLLLGPTGAGKSATLNAKIAQLMALHRPRLFIIEAGNSFGLMADYAAAHGLTVNKISLRPGSGVTLPLFADAWRLVEQAVTDAEPPEDEESDGEDQRDVLGEMEITARLMITGGEAKEDARLTRPDRAMIRQAIIAAAHTCYEEKRQTLTQDIRDALFALSRDASLPEARRQRAYEMAESINLFCAGFEGELFNREGQMWPEADITLVDLATFAREGYEAQLAISYISLINHINNLGERDQHLARPIVNITDEAHIITVNPLLARFLTKGSKMWRKLGIWLWLATQNLADFPDEAKKLLNMIEWWELLVMPPEEIDQVCRFKALTEEQRQLLRSAVKSPGQYTEGVVLSPRVEALFRVVPPALYLALAMTEKHEKAERMRIMKETGCSEVEAAIKLAKDILPSNKYHH</sequence>
<dbReference type="Pfam" id="PF11130">
    <property type="entry name" value="TraC_F_IV"/>
    <property type="match status" value="1"/>
</dbReference>
<dbReference type="NCBIfam" id="TIGR03744">
    <property type="entry name" value="traC_PFL_4706"/>
    <property type="match status" value="1"/>
</dbReference>
<reference evidence="1" key="1">
    <citation type="submission" date="2019-02" db="EMBL/GenBank/DDBJ databases">
        <authorList>
            <person name="Ashton P.M."/>
            <person name="Dallman T."/>
            <person name="Nair S."/>
            <person name="De Pinna E."/>
            <person name="Peters T."/>
            <person name="Grant K."/>
        </authorList>
    </citation>
    <scope>NUCLEOTIDE SEQUENCE</scope>
    <source>
        <strain evidence="1">446642</strain>
    </source>
</reference>
<dbReference type="Gene3D" id="3.40.50.300">
    <property type="entry name" value="P-loop containing nucleotide triphosphate hydrolases"/>
    <property type="match status" value="2"/>
</dbReference>
<dbReference type="InterPro" id="IPR027417">
    <property type="entry name" value="P-loop_NTPase"/>
</dbReference>
<dbReference type="EMBL" id="AAIJKB010000006">
    <property type="protein sequence ID" value="ECE8854332.1"/>
    <property type="molecule type" value="Genomic_DNA"/>
</dbReference>
<dbReference type="AlphaFoldDB" id="A0A5I0BG31"/>
<organism evidence="1">
    <name type="scientific">Salmonella enterica subsp. enterica serovar Koketime</name>
    <dbReference type="NCBI Taxonomy" id="2564632"/>
    <lineage>
        <taxon>Bacteria</taxon>
        <taxon>Pseudomonadati</taxon>
        <taxon>Pseudomonadota</taxon>
        <taxon>Gammaproteobacteria</taxon>
        <taxon>Enterobacterales</taxon>
        <taxon>Enterobacteriaceae</taxon>
        <taxon>Salmonella</taxon>
    </lineage>
</organism>
<accession>A0A5I0BG31</accession>
<dbReference type="InterPro" id="IPR025955">
    <property type="entry name" value="TraC/Conjuga_ATPase"/>
</dbReference>
<dbReference type="SUPFAM" id="SSF52540">
    <property type="entry name" value="P-loop containing nucleoside triphosphate hydrolases"/>
    <property type="match status" value="1"/>
</dbReference>
<proteinExistence type="predicted"/>
<name>A0A5I0BG31_SALET</name>
<gene>
    <name evidence="1" type="ORF">EWG69_09100</name>
</gene>
<evidence type="ECO:0000313" key="1">
    <source>
        <dbReference type="EMBL" id="ECE8854332.1"/>
    </source>
</evidence>